<organism evidence="1 2">
    <name type="scientific">Corallincola platygyrae</name>
    <dbReference type="NCBI Taxonomy" id="1193278"/>
    <lineage>
        <taxon>Bacteria</taxon>
        <taxon>Pseudomonadati</taxon>
        <taxon>Pseudomonadota</taxon>
        <taxon>Gammaproteobacteria</taxon>
        <taxon>Alteromonadales</taxon>
        <taxon>Psychromonadaceae</taxon>
        <taxon>Corallincola</taxon>
    </lineage>
</organism>
<evidence type="ECO:0000313" key="1">
    <source>
        <dbReference type="EMBL" id="MFD2097145.1"/>
    </source>
</evidence>
<dbReference type="Proteomes" id="UP001597380">
    <property type="component" value="Unassembled WGS sequence"/>
</dbReference>
<accession>A0ABW4XPZ0</accession>
<protein>
    <submittedName>
        <fullName evidence="1">Tetratricopeptide repeat protein</fullName>
    </submittedName>
</protein>
<proteinExistence type="predicted"/>
<dbReference type="PROSITE" id="PS51257">
    <property type="entry name" value="PROKAR_LIPOPROTEIN"/>
    <property type="match status" value="1"/>
</dbReference>
<dbReference type="Pfam" id="PF08238">
    <property type="entry name" value="Sel1"/>
    <property type="match status" value="3"/>
</dbReference>
<reference evidence="2" key="1">
    <citation type="journal article" date="2019" name="Int. J. Syst. Evol. Microbiol.">
        <title>The Global Catalogue of Microorganisms (GCM) 10K type strain sequencing project: providing services to taxonomists for standard genome sequencing and annotation.</title>
        <authorList>
            <consortium name="The Broad Institute Genomics Platform"/>
            <consortium name="The Broad Institute Genome Sequencing Center for Infectious Disease"/>
            <person name="Wu L."/>
            <person name="Ma J."/>
        </authorList>
    </citation>
    <scope>NUCLEOTIDE SEQUENCE [LARGE SCALE GENOMIC DNA]</scope>
    <source>
        <strain evidence="2">CGMCC 1.10992</strain>
    </source>
</reference>
<evidence type="ECO:0000313" key="2">
    <source>
        <dbReference type="Proteomes" id="UP001597380"/>
    </source>
</evidence>
<sequence>MNKCIVFTSILILLFGAGCSDSSTPNRDFSFEVQSLDLDSQDPSVYESEVAKLKKLADSDNPIAQYRYADVLLHKGSVGDAIPYLQRSIALGEQHSAELLGILYVRNDNKKDDLEGFELLTQAAESGLGTAQLYLGFCFTSDECKLPQNAELSYYWLSKAKDNGAAEANLFIDDVSEQIPDTALAMQRYDENVKKVICEIDSSKC</sequence>
<dbReference type="Gene3D" id="1.25.40.10">
    <property type="entry name" value="Tetratricopeptide repeat domain"/>
    <property type="match status" value="1"/>
</dbReference>
<keyword evidence="2" id="KW-1185">Reference proteome</keyword>
<dbReference type="SUPFAM" id="SSF81901">
    <property type="entry name" value="HCP-like"/>
    <property type="match status" value="1"/>
</dbReference>
<dbReference type="EMBL" id="JBHUHT010000016">
    <property type="protein sequence ID" value="MFD2097145.1"/>
    <property type="molecule type" value="Genomic_DNA"/>
</dbReference>
<comment type="caution">
    <text evidence="1">The sequence shown here is derived from an EMBL/GenBank/DDBJ whole genome shotgun (WGS) entry which is preliminary data.</text>
</comment>
<gene>
    <name evidence="1" type="ORF">ACFSJ3_14210</name>
</gene>
<dbReference type="RefSeq" id="WP_345339928.1">
    <property type="nucleotide sequence ID" value="NZ_BAABLI010000012.1"/>
</dbReference>
<dbReference type="InterPro" id="IPR006597">
    <property type="entry name" value="Sel1-like"/>
</dbReference>
<dbReference type="InterPro" id="IPR011990">
    <property type="entry name" value="TPR-like_helical_dom_sf"/>
</dbReference>
<name>A0ABW4XPZ0_9GAMM</name>